<feature type="compositionally biased region" description="Low complexity" evidence="1">
    <location>
        <begin position="65"/>
        <end position="77"/>
    </location>
</feature>
<feature type="region of interest" description="Disordered" evidence="1">
    <location>
        <begin position="1"/>
        <end position="111"/>
    </location>
</feature>
<gene>
    <name evidence="2" type="ORF">BN2614_LOCUS4</name>
</gene>
<dbReference type="EMBL" id="CYRY02000814">
    <property type="protein sequence ID" value="VCW50359.1"/>
    <property type="molecule type" value="Genomic_DNA"/>
</dbReference>
<sequence length="111" mass="11885">MRVEFAVLNSKRKSLSLGPDSSSGEKREMGDLKSEDKKRVLPPWMTAQEAEKRKVAVKTPKGRRPAAQGAAAASGRAEWTRGQSPVGGSSGTDRGAVTGPTCHSEDRVLHE</sequence>
<organism evidence="2 3">
    <name type="scientific">Gulo gulo</name>
    <name type="common">Wolverine</name>
    <name type="synonym">Gluton</name>
    <dbReference type="NCBI Taxonomy" id="48420"/>
    <lineage>
        <taxon>Eukaryota</taxon>
        <taxon>Metazoa</taxon>
        <taxon>Chordata</taxon>
        <taxon>Craniata</taxon>
        <taxon>Vertebrata</taxon>
        <taxon>Euteleostomi</taxon>
        <taxon>Mammalia</taxon>
        <taxon>Eutheria</taxon>
        <taxon>Laurasiatheria</taxon>
        <taxon>Carnivora</taxon>
        <taxon>Caniformia</taxon>
        <taxon>Musteloidea</taxon>
        <taxon>Mustelidae</taxon>
        <taxon>Guloninae</taxon>
        <taxon>Gulo</taxon>
    </lineage>
</organism>
<keyword evidence="3" id="KW-1185">Reference proteome</keyword>
<feature type="compositionally biased region" description="Basic and acidic residues" evidence="1">
    <location>
        <begin position="23"/>
        <end position="39"/>
    </location>
</feature>
<dbReference type="AlphaFoldDB" id="A0A9X9LDK8"/>
<name>A0A9X9LDK8_GULGU</name>
<accession>A0A9X9LDK8</accession>
<dbReference type="Proteomes" id="UP000269945">
    <property type="component" value="Unassembled WGS sequence"/>
</dbReference>
<protein>
    <submittedName>
        <fullName evidence="2">Uncharacterized protein</fullName>
    </submittedName>
</protein>
<comment type="caution">
    <text evidence="2">The sequence shown here is derived from an EMBL/GenBank/DDBJ whole genome shotgun (WGS) entry which is preliminary data.</text>
</comment>
<proteinExistence type="predicted"/>
<evidence type="ECO:0000256" key="1">
    <source>
        <dbReference type="SAM" id="MobiDB-lite"/>
    </source>
</evidence>
<evidence type="ECO:0000313" key="2">
    <source>
        <dbReference type="EMBL" id="VCW50359.1"/>
    </source>
</evidence>
<reference evidence="2 3" key="1">
    <citation type="submission" date="2018-10" db="EMBL/GenBank/DDBJ databases">
        <authorList>
            <person name="Ekblom R."/>
            <person name="Jareborg N."/>
        </authorList>
    </citation>
    <scope>NUCLEOTIDE SEQUENCE [LARGE SCALE GENOMIC DNA]</scope>
    <source>
        <tissue evidence="2">Muscle</tissue>
    </source>
</reference>
<evidence type="ECO:0000313" key="3">
    <source>
        <dbReference type="Proteomes" id="UP000269945"/>
    </source>
</evidence>